<dbReference type="Pfam" id="PF00680">
    <property type="entry name" value="RdRP_1"/>
    <property type="match status" value="1"/>
</dbReference>
<dbReference type="EMBL" id="MN617804">
    <property type="protein sequence ID" value="QKK35410.1"/>
    <property type="molecule type" value="Genomic_RNA"/>
</dbReference>
<dbReference type="InterPro" id="IPR043502">
    <property type="entry name" value="DNA/RNA_pol_sf"/>
</dbReference>
<dbReference type="InterPro" id="IPR001205">
    <property type="entry name" value="RNA-dir_pol_C"/>
</dbReference>
<dbReference type="SUPFAM" id="SSF56672">
    <property type="entry name" value="DNA/RNA polymerases"/>
    <property type="match status" value="1"/>
</dbReference>
<evidence type="ECO:0000256" key="3">
    <source>
        <dbReference type="ARBA" id="ARBA00022953"/>
    </source>
</evidence>
<dbReference type="PROSITE" id="PS50507">
    <property type="entry name" value="RDRP_SSRNA_POS"/>
    <property type="match status" value="1"/>
</dbReference>
<evidence type="ECO:0000259" key="4">
    <source>
        <dbReference type="PROSITE" id="PS50507"/>
    </source>
</evidence>
<evidence type="ECO:0000313" key="5">
    <source>
        <dbReference type="EMBL" id="QKK35410.1"/>
    </source>
</evidence>
<accession>A0A8E4CYT5</accession>
<dbReference type="GO" id="GO:0003723">
    <property type="term" value="F:RNA binding"/>
    <property type="evidence" value="ECO:0007669"/>
    <property type="project" value="InterPro"/>
</dbReference>
<dbReference type="GO" id="GO:0039694">
    <property type="term" value="P:viral RNA genome replication"/>
    <property type="evidence" value="ECO:0007669"/>
    <property type="project" value="InterPro"/>
</dbReference>
<dbReference type="GO" id="GO:0003968">
    <property type="term" value="F:RNA-directed RNA polymerase activity"/>
    <property type="evidence" value="ECO:0007669"/>
    <property type="project" value="UniProtKB-KW"/>
</dbReference>
<keyword evidence="3" id="KW-0693">Viral RNA replication</keyword>
<keyword evidence="1" id="KW-0808">Transferase</keyword>
<keyword evidence="5" id="KW-0696">RNA-directed RNA polymerase</keyword>
<keyword evidence="2" id="KW-0548">Nucleotidyltransferase</keyword>
<reference evidence="5" key="1">
    <citation type="submission" date="2019-10" db="EMBL/GenBank/DDBJ databases">
        <title>The miscellaneous mycovirome associated to the plant pathogenic fungus Erysiphe necator.</title>
        <authorList>
            <person name="Rodriguez-Romero J."/>
            <person name="Chiapello M."/>
            <person name="Cordoba L."/>
            <person name="Turina M."/>
            <person name="Ayllon M.A."/>
        </authorList>
    </citation>
    <scope>NUCLEOTIDE SEQUENCE</scope>
    <source>
        <strain evidence="5">PMS6_113</strain>
    </source>
</reference>
<dbReference type="Gene3D" id="3.30.70.270">
    <property type="match status" value="1"/>
</dbReference>
<dbReference type="InterPro" id="IPR043128">
    <property type="entry name" value="Rev_trsase/Diguanyl_cyclase"/>
</dbReference>
<dbReference type="InterPro" id="IPR007094">
    <property type="entry name" value="RNA-dir_pol_PSvirus"/>
</dbReference>
<evidence type="ECO:0000256" key="2">
    <source>
        <dbReference type="ARBA" id="ARBA00022695"/>
    </source>
</evidence>
<proteinExistence type="predicted"/>
<feature type="domain" description="RdRp catalytic" evidence="4">
    <location>
        <begin position="408"/>
        <end position="550"/>
    </location>
</feature>
<protein>
    <submittedName>
        <fullName evidence="5">RNA-dependent RNA polymerase</fullName>
    </submittedName>
</protein>
<organism evidence="5">
    <name type="scientific">Erysiphe necator associated polymycovirus 3</name>
    <dbReference type="NCBI Taxonomy" id="2742557"/>
    <lineage>
        <taxon>Viruses</taxon>
        <taxon>Riboviria</taxon>
        <taxon>Riboviria incertae sedis</taxon>
        <taxon>Polymycoviridae</taxon>
        <taxon>Polymycovirus</taxon>
    </lineage>
</organism>
<name>A0A8E4CYT5_9VIRU</name>
<dbReference type="GO" id="GO:0006351">
    <property type="term" value="P:DNA-templated transcription"/>
    <property type="evidence" value="ECO:0007669"/>
    <property type="project" value="InterPro"/>
</dbReference>
<sequence length="760" mass="83778">MSLSQTSFRSNIPALATIGVVPTVASVASATVEKVTEMLSSYAARNLRTGLSVRNHVMTVSGTGGVPDMNVPVTRIADSAPPTVVSSHQRARVFFAKGLSNGDIINSLRNSDGPVKGSSGFVRDSRRLDEAAKKAKHLTNPNFEVSNYQLIVPLGFGPETVSEERPYKPVIQSQAARIFKTVGMESYTSACIEAIEVGDHTHHDPDTLHPRFLEYVHERTTDVDQATHDAMTEAMKIMLAHWKSIGLRERARPLSDATPDVFGTEVTPGSQGEYRCLGATSRNDERLVPTLCDSIQRYAEAGRQVVRSGKEPQFVHTTQQPSGMFGKNERKSAKLVDGKLVAPVPRCIFNVSPVDWALAKFLHGKTSEFLSNHDPLHGPGYGPNRGRSWKFMNVLDRAFGDSSTTPGFNLSMSDIHKWDANMCEYLLSASFDVLEKAVDKSHLDKYNLAARASMVKVAKRHLLEKLVEHPSGYFVHLFGCMPSGSYYTSLLNTIANNLLIISLIIRLLVEELGMDKRAARARLQPFVAGRLLSYGDNQIVSEELFIAVGLRYDPHKHEEHLARFGMKLKVDETEVTNLLGRTRFCSRACVSTPAGKILVRTHTSLFAKVAGTPDIEPIAYKLWLRATAIDHMGADPIVYNLLKKLDSMARTTTIPTDMPRGVKTVLVDLAQKFLDDTSPASIELAYNILSAGFPTRAAILSLHSKAEKGVVGNKMGASLLLDFNERTFELTPAARWCLSQTEDSWVKFLKDTKQEGVLVD</sequence>
<evidence type="ECO:0000256" key="1">
    <source>
        <dbReference type="ARBA" id="ARBA00022679"/>
    </source>
</evidence>